<reference evidence="1 2" key="1">
    <citation type="journal article" date="2012" name="Science">
        <title>The Paleozoic origin of enzymatic lignin decomposition reconstructed from 31 fungal genomes.</title>
        <authorList>
            <person name="Floudas D."/>
            <person name="Binder M."/>
            <person name="Riley R."/>
            <person name="Barry K."/>
            <person name="Blanchette R.A."/>
            <person name="Henrissat B."/>
            <person name="Martinez A.T."/>
            <person name="Otillar R."/>
            <person name="Spatafora J.W."/>
            <person name="Yadav J.S."/>
            <person name="Aerts A."/>
            <person name="Benoit I."/>
            <person name="Boyd A."/>
            <person name="Carlson A."/>
            <person name="Copeland A."/>
            <person name="Coutinho P.M."/>
            <person name="de Vries R.P."/>
            <person name="Ferreira P."/>
            <person name="Findley K."/>
            <person name="Foster B."/>
            <person name="Gaskell J."/>
            <person name="Glotzer D."/>
            <person name="Gorecki P."/>
            <person name="Heitman J."/>
            <person name="Hesse C."/>
            <person name="Hori C."/>
            <person name="Igarashi K."/>
            <person name="Jurgens J.A."/>
            <person name="Kallen N."/>
            <person name="Kersten P."/>
            <person name="Kohler A."/>
            <person name="Kuees U."/>
            <person name="Kumar T.K.A."/>
            <person name="Kuo A."/>
            <person name="LaButti K."/>
            <person name="Larrondo L.F."/>
            <person name="Lindquist E."/>
            <person name="Ling A."/>
            <person name="Lombard V."/>
            <person name="Lucas S."/>
            <person name="Lundell T."/>
            <person name="Martin R."/>
            <person name="McLaughlin D.J."/>
            <person name="Morgenstern I."/>
            <person name="Morin E."/>
            <person name="Murat C."/>
            <person name="Nagy L.G."/>
            <person name="Nolan M."/>
            <person name="Ohm R.A."/>
            <person name="Patyshakuliyeva A."/>
            <person name="Rokas A."/>
            <person name="Ruiz-Duenas F.J."/>
            <person name="Sabat G."/>
            <person name="Salamov A."/>
            <person name="Samejima M."/>
            <person name="Schmutz J."/>
            <person name="Slot J.C."/>
            <person name="St John F."/>
            <person name="Stenlid J."/>
            <person name="Sun H."/>
            <person name="Sun S."/>
            <person name="Syed K."/>
            <person name="Tsang A."/>
            <person name="Wiebenga A."/>
            <person name="Young D."/>
            <person name="Pisabarro A."/>
            <person name="Eastwood D.C."/>
            <person name="Martin F."/>
            <person name="Cullen D."/>
            <person name="Grigoriev I.V."/>
            <person name="Hibbett D.S."/>
        </authorList>
    </citation>
    <scope>NUCLEOTIDE SEQUENCE</scope>
    <source>
        <strain evidence="2">FP-58527</strain>
    </source>
</reference>
<dbReference type="STRING" id="743788.S8FD87"/>
<dbReference type="eggNOG" id="ENOG502SY12">
    <property type="taxonomic scope" value="Eukaryota"/>
</dbReference>
<keyword evidence="2" id="KW-1185">Reference proteome</keyword>
<sequence>LIQLRTGHVHLNQHLHRITKADSDQCSRCEQARETVAHFILDCPEYEEARAHMNFKLGPPASTLRYLLTDAKSMKPLFRFIHDTRRFAASYGALLLPDD</sequence>
<proteinExistence type="predicted"/>
<organism evidence="1 2">
    <name type="scientific">Fomitopsis schrenkii</name>
    <name type="common">Brown rot fungus</name>
    <dbReference type="NCBI Taxonomy" id="2126942"/>
    <lineage>
        <taxon>Eukaryota</taxon>
        <taxon>Fungi</taxon>
        <taxon>Dikarya</taxon>
        <taxon>Basidiomycota</taxon>
        <taxon>Agaricomycotina</taxon>
        <taxon>Agaricomycetes</taxon>
        <taxon>Polyporales</taxon>
        <taxon>Fomitopsis</taxon>
    </lineage>
</organism>
<dbReference type="OrthoDB" id="3044497at2759"/>
<name>S8FD87_FOMSC</name>
<evidence type="ECO:0000313" key="2">
    <source>
        <dbReference type="Proteomes" id="UP000015241"/>
    </source>
</evidence>
<dbReference type="HOGENOM" id="CLU_146165_0_0_1"/>
<gene>
    <name evidence="1" type="ORF">FOMPIDRAFT_40248</name>
</gene>
<dbReference type="Proteomes" id="UP000015241">
    <property type="component" value="Unassembled WGS sequence"/>
</dbReference>
<protein>
    <recommendedName>
        <fullName evidence="3">Reverse transcriptase zinc-binding domain-containing protein</fullName>
    </recommendedName>
</protein>
<dbReference type="AlphaFoldDB" id="S8FD87"/>
<dbReference type="EMBL" id="KE504156">
    <property type="protein sequence ID" value="EPS99515.1"/>
    <property type="molecule type" value="Genomic_DNA"/>
</dbReference>
<feature type="non-terminal residue" evidence="1">
    <location>
        <position position="1"/>
    </location>
</feature>
<dbReference type="InParanoid" id="S8FD87"/>
<evidence type="ECO:0008006" key="3">
    <source>
        <dbReference type="Google" id="ProtNLM"/>
    </source>
</evidence>
<accession>S8FD87</accession>
<evidence type="ECO:0000313" key="1">
    <source>
        <dbReference type="EMBL" id="EPS99515.1"/>
    </source>
</evidence>